<evidence type="ECO:0000256" key="5">
    <source>
        <dbReference type="ARBA" id="ARBA00023163"/>
    </source>
</evidence>
<dbReference type="PANTHER" id="PTHR10253">
    <property type="entry name" value="POLYCOMB PROTEIN"/>
    <property type="match status" value="1"/>
</dbReference>
<organism evidence="8 9">
    <name type="scientific">Fistulifera solaris</name>
    <name type="common">Oleaginous diatom</name>
    <dbReference type="NCBI Taxonomy" id="1519565"/>
    <lineage>
        <taxon>Eukaryota</taxon>
        <taxon>Sar</taxon>
        <taxon>Stramenopiles</taxon>
        <taxon>Ochrophyta</taxon>
        <taxon>Bacillariophyta</taxon>
        <taxon>Bacillariophyceae</taxon>
        <taxon>Bacillariophycidae</taxon>
        <taxon>Naviculales</taxon>
        <taxon>Naviculaceae</taxon>
        <taxon>Fistulifera</taxon>
    </lineage>
</organism>
<dbReference type="InterPro" id="IPR015943">
    <property type="entry name" value="WD40/YVTN_repeat-like_dom_sf"/>
</dbReference>
<evidence type="ECO:0000256" key="3">
    <source>
        <dbReference type="ARBA" id="ARBA00022737"/>
    </source>
</evidence>
<feature type="repeat" description="WD" evidence="6">
    <location>
        <begin position="940"/>
        <end position="969"/>
    </location>
</feature>
<feature type="repeat" description="WD" evidence="6">
    <location>
        <begin position="707"/>
        <end position="749"/>
    </location>
</feature>
<gene>
    <name evidence="8" type="ORF">FisN_6Hh152</name>
</gene>
<dbReference type="InterPro" id="IPR036322">
    <property type="entry name" value="WD40_repeat_dom_sf"/>
</dbReference>
<feature type="compositionally biased region" description="Basic residues" evidence="7">
    <location>
        <begin position="205"/>
        <end position="214"/>
    </location>
</feature>
<evidence type="ECO:0000256" key="7">
    <source>
        <dbReference type="SAM" id="MobiDB-lite"/>
    </source>
</evidence>
<comment type="similarity">
    <text evidence="1">Belongs to the WD repeat ESC family.</text>
</comment>
<dbReference type="Pfam" id="PF00400">
    <property type="entry name" value="WD40"/>
    <property type="match status" value="3"/>
</dbReference>
<dbReference type="SUPFAM" id="SSF50978">
    <property type="entry name" value="WD40 repeat-like"/>
    <property type="match status" value="1"/>
</dbReference>
<feature type="region of interest" description="Disordered" evidence="7">
    <location>
        <begin position="104"/>
        <end position="146"/>
    </location>
</feature>
<dbReference type="PRINTS" id="PR00320">
    <property type="entry name" value="GPROTEINBRPT"/>
</dbReference>
<dbReference type="InParanoid" id="A0A1Z5JNF4"/>
<evidence type="ECO:0000313" key="9">
    <source>
        <dbReference type="Proteomes" id="UP000198406"/>
    </source>
</evidence>
<dbReference type="InterPro" id="IPR019775">
    <property type="entry name" value="WD40_repeat_CS"/>
</dbReference>
<evidence type="ECO:0000256" key="2">
    <source>
        <dbReference type="ARBA" id="ARBA00022574"/>
    </source>
</evidence>
<feature type="repeat" description="WD" evidence="6">
    <location>
        <begin position="753"/>
        <end position="794"/>
    </location>
</feature>
<keyword evidence="4" id="KW-0805">Transcription regulation</keyword>
<feature type="region of interest" description="Disordered" evidence="7">
    <location>
        <begin position="450"/>
        <end position="513"/>
    </location>
</feature>
<sequence length="969" mass="108537">MDTDEALNEKIRTLFIKYEQYVRSIPASEPPSFSAKKASSSSRNVQNVEVPHSPKQFLNDFRCGLREVYKLYDRQGRPVKFRDLVGSLEQISVDLSSECRATSEVFRTESGEDPGSTVRSRVAGAKNVDRSPTAASRQEDSDSDEEEIVRYYKSPQLLRTPQSNRTAASATRNFVDLTAAKQRMQNGLEIISLLDSSESDDSSHSPRRRKKLKAQRGQLFKTTPPLRNSAMSASKALRESINMLYARCRKFSRTLPAGHPFRTIYDSLEKTVPDYDCASLEIQIPADPTYFLNDLRSRFDEVYGLCERMGRPADLSERLDSLKQLVSMNSVDSRPRSSFAANRDEPPLLSKNRSSDPVARLKDDSKYVNDELSDENITLQSTRRSVQENYPCMNKAVVLKVDGLYENIVYARSSALGVDDDDSVYNNSTETEIEQRINRVHDANLACTMKREPKQSSCPSTPSAIEKPTTSSPLASISVKEPTTSPYNAKQTCTMKRPPEQASHPSTLTAIKEPTTFPPCLRISANEPTSREKAILLPEPGDEEDNLSGFDVPKVLLNLDPSLPPHSLPSSIKRKMSGHAKESHGEPVYCVSWSKDFSQSCAKAETQSVSRYLSTCGSNLVTVYRIVFDSCHGRRVKSKHFDMTQSYIVDDKTESFYACTFAGRSRGEERDRSMSHTTNMPELLCVGGAKRVIYVIDIVTKKRILTLHGHGESVLSLKPCPTDEWILLSSSEDESIRLWNLRSGAPVAVLKGREGHIDSVISAAWNPSATLIISGGMDTTIKIWDAREGSQLRQAIARSHEVVDLWQSERVTVDENPILVKRPIFSTQKVHVHCVDCVQFIQNGLVLSKSVDSRIELWEPILEGSDSVTLRMKNQSCVEHLHTFEYNKGEVWYMNFATDPLFKLLVVGDCDGSLYVWNIGQKTSAPAYVLQTHGNISVPVRGVAFSPCGNTLVAYRDDGSFYKWDLKFN</sequence>
<dbReference type="SMART" id="SM00320">
    <property type="entry name" value="WD40"/>
    <property type="match status" value="7"/>
</dbReference>
<dbReference type="Gene3D" id="2.130.10.10">
    <property type="entry name" value="YVTN repeat-like/Quinoprotein amine dehydrogenase"/>
    <property type="match status" value="1"/>
</dbReference>
<feature type="region of interest" description="Disordered" evidence="7">
    <location>
        <begin position="28"/>
        <end position="50"/>
    </location>
</feature>
<keyword evidence="5" id="KW-0804">Transcription</keyword>
<evidence type="ECO:0000256" key="1">
    <source>
        <dbReference type="ARBA" id="ARBA00008075"/>
    </source>
</evidence>
<feature type="compositionally biased region" description="Polar residues" evidence="7">
    <location>
        <begin position="455"/>
        <end position="494"/>
    </location>
</feature>
<name>A0A1Z5JNF4_FISSO</name>
<protein>
    <submittedName>
        <fullName evidence="8">Polycomb protein EED</fullName>
    </submittedName>
</protein>
<keyword evidence="9" id="KW-1185">Reference proteome</keyword>
<proteinExistence type="inferred from homology"/>
<accession>A0A1Z5JNF4</accession>
<dbReference type="InterPro" id="IPR001680">
    <property type="entry name" value="WD40_rpt"/>
</dbReference>
<dbReference type="AlphaFoldDB" id="A0A1Z5JNF4"/>
<evidence type="ECO:0000256" key="6">
    <source>
        <dbReference type="PROSITE-ProRule" id="PRU00221"/>
    </source>
</evidence>
<dbReference type="OrthoDB" id="48792at2759"/>
<dbReference type="PROSITE" id="PS50294">
    <property type="entry name" value="WD_REPEATS_REGION"/>
    <property type="match status" value="2"/>
</dbReference>
<feature type="region of interest" description="Disordered" evidence="7">
    <location>
        <begin position="333"/>
        <end position="365"/>
    </location>
</feature>
<dbReference type="InterPro" id="IPR051243">
    <property type="entry name" value="PcG_WD-repeat"/>
</dbReference>
<dbReference type="PROSITE" id="PS50082">
    <property type="entry name" value="WD_REPEATS_2"/>
    <property type="match status" value="3"/>
</dbReference>
<dbReference type="PROSITE" id="PS00678">
    <property type="entry name" value="WD_REPEATS_1"/>
    <property type="match status" value="2"/>
</dbReference>
<comment type="caution">
    <text evidence="8">The sequence shown here is derived from an EMBL/GenBank/DDBJ whole genome shotgun (WGS) entry which is preliminary data.</text>
</comment>
<feature type="region of interest" description="Disordered" evidence="7">
    <location>
        <begin position="196"/>
        <end position="215"/>
    </location>
</feature>
<dbReference type="InterPro" id="IPR020472">
    <property type="entry name" value="WD40_PAC1"/>
</dbReference>
<dbReference type="EMBL" id="BDSP01000094">
    <property type="protein sequence ID" value="GAX15550.1"/>
    <property type="molecule type" value="Genomic_DNA"/>
</dbReference>
<dbReference type="Proteomes" id="UP000198406">
    <property type="component" value="Unassembled WGS sequence"/>
</dbReference>
<reference evidence="8 9" key="1">
    <citation type="journal article" date="2015" name="Plant Cell">
        <title>Oil accumulation by the oleaginous diatom Fistulifera solaris as revealed by the genome and transcriptome.</title>
        <authorList>
            <person name="Tanaka T."/>
            <person name="Maeda Y."/>
            <person name="Veluchamy A."/>
            <person name="Tanaka M."/>
            <person name="Abida H."/>
            <person name="Marechal E."/>
            <person name="Bowler C."/>
            <person name="Muto M."/>
            <person name="Sunaga Y."/>
            <person name="Tanaka M."/>
            <person name="Yoshino T."/>
            <person name="Taniguchi T."/>
            <person name="Fukuda Y."/>
            <person name="Nemoto M."/>
            <person name="Matsumoto M."/>
            <person name="Wong P.S."/>
            <person name="Aburatani S."/>
            <person name="Fujibuchi W."/>
        </authorList>
    </citation>
    <scope>NUCLEOTIDE SEQUENCE [LARGE SCALE GENOMIC DNA]</scope>
    <source>
        <strain evidence="8 9">JPCC DA0580</strain>
    </source>
</reference>
<evidence type="ECO:0000256" key="4">
    <source>
        <dbReference type="ARBA" id="ARBA00023015"/>
    </source>
</evidence>
<feature type="compositionally biased region" description="Low complexity" evidence="7">
    <location>
        <begin position="28"/>
        <end position="42"/>
    </location>
</feature>
<evidence type="ECO:0000313" key="8">
    <source>
        <dbReference type="EMBL" id="GAX15550.1"/>
    </source>
</evidence>
<keyword evidence="3" id="KW-0677">Repeat</keyword>
<keyword evidence="2 6" id="KW-0853">WD repeat</keyword>